<protein>
    <submittedName>
        <fullName evidence="2">Peptidase M15A, C-terminal</fullName>
    </submittedName>
</protein>
<accession>A0A6J5MKF3</accession>
<gene>
    <name evidence="2" type="ORF">UFOVP457_20</name>
</gene>
<evidence type="ECO:0000259" key="1">
    <source>
        <dbReference type="Pfam" id="PF08291"/>
    </source>
</evidence>
<organism evidence="2">
    <name type="scientific">uncultured Caudovirales phage</name>
    <dbReference type="NCBI Taxonomy" id="2100421"/>
    <lineage>
        <taxon>Viruses</taxon>
        <taxon>Duplodnaviria</taxon>
        <taxon>Heunggongvirae</taxon>
        <taxon>Uroviricota</taxon>
        <taxon>Caudoviricetes</taxon>
        <taxon>Peduoviridae</taxon>
        <taxon>Maltschvirus</taxon>
        <taxon>Maltschvirus maltsch</taxon>
    </lineage>
</organism>
<dbReference type="InterPro" id="IPR009045">
    <property type="entry name" value="Zn_M74/Hedgehog-like"/>
</dbReference>
<reference evidence="2" key="1">
    <citation type="submission" date="2020-04" db="EMBL/GenBank/DDBJ databases">
        <authorList>
            <person name="Chiriac C."/>
            <person name="Salcher M."/>
            <person name="Ghai R."/>
            <person name="Kavagutti S V."/>
        </authorList>
    </citation>
    <scope>NUCLEOTIDE SEQUENCE</scope>
</reference>
<feature type="domain" description="Peptidase M15A C-terminal" evidence="1">
    <location>
        <begin position="38"/>
        <end position="128"/>
    </location>
</feature>
<dbReference type="SUPFAM" id="SSF55166">
    <property type="entry name" value="Hedgehog/DD-peptidase"/>
    <property type="match status" value="1"/>
</dbReference>
<dbReference type="Gene3D" id="3.30.1380.10">
    <property type="match status" value="1"/>
</dbReference>
<name>A0A6J5MKF3_9CAUD</name>
<dbReference type="InterPro" id="IPR013230">
    <property type="entry name" value="Peptidase_M15A_C"/>
</dbReference>
<evidence type="ECO:0000313" key="2">
    <source>
        <dbReference type="EMBL" id="CAB4144029.1"/>
    </source>
</evidence>
<dbReference type="EMBL" id="LR796435">
    <property type="protein sequence ID" value="CAB4144029.1"/>
    <property type="molecule type" value="Genomic_DNA"/>
</dbReference>
<sequence length="138" mass="15798">MTILNRQVTPNISLYELLFTRTVTMREILPFIEQAWSIEVDRNLTRIATALQIIRDYYGKPVIITSCFRPVAWEIRQGRKGGSQHTTGLAVDFYVVGVPLAEVYAFINATFKKGGRAINPKANFIHLDLRAEYATWSY</sequence>
<proteinExistence type="predicted"/>
<dbReference type="Pfam" id="PF08291">
    <property type="entry name" value="Peptidase_M15_3"/>
    <property type="match status" value="1"/>
</dbReference>